<evidence type="ECO:0000313" key="3">
    <source>
        <dbReference type="Proteomes" id="UP000515163"/>
    </source>
</evidence>
<proteinExistence type="predicted"/>
<dbReference type="AlphaFoldDB" id="A0A6P8IWQ8"/>
<feature type="region of interest" description="Disordered" evidence="1">
    <location>
        <begin position="127"/>
        <end position="158"/>
    </location>
</feature>
<evidence type="ECO:0000313" key="4">
    <source>
        <dbReference type="RefSeq" id="XP_031571507.1"/>
    </source>
</evidence>
<feature type="domain" description="Lens epithelium-derived growth factor integrase-binding" evidence="2">
    <location>
        <begin position="42"/>
        <end position="129"/>
    </location>
</feature>
<dbReference type="Gene3D" id="1.20.930.10">
    <property type="entry name" value="Conserved domain common to transcription factors TFIIS, elongin A, CRSP70"/>
    <property type="match status" value="1"/>
</dbReference>
<name>A0A6P8IWQ8_ACTTE</name>
<dbReference type="InterPro" id="IPR021567">
    <property type="entry name" value="LEDGF_IBD"/>
</dbReference>
<feature type="region of interest" description="Disordered" evidence="1">
    <location>
        <begin position="197"/>
        <end position="254"/>
    </location>
</feature>
<accession>A0A6P8IWQ8</accession>
<protein>
    <submittedName>
        <fullName evidence="4">Hepatoma-derived growth factor-related protein 2-like</fullName>
    </submittedName>
</protein>
<sequence length="254" mass="28770">MEREKEKERREKEKQKEREKLEWQKHKERLKNPTIYDTLELCNQDLRLSLTVEAPDIQKCLNTLNKINDMQISPDVIKKSPAIVQTIKRIRNYKQSNKVKERASEVYTKLKSLFIVTGADVPVTPTTKTTSNPFTPAEQKNLANSSKPPVMTEERVDGKVAPASGVRPVEESTEPTLAEAKAVHDKENVLLDHKTQNGAHSVENSIPSHAQDLGTTPMEDTQSYNEKTLPAEMPRNDDQTEILTPCDMEISSPI</sequence>
<keyword evidence="3" id="KW-1185">Reference proteome</keyword>
<feature type="compositionally biased region" description="Low complexity" evidence="1">
    <location>
        <begin position="127"/>
        <end position="136"/>
    </location>
</feature>
<feature type="region of interest" description="Disordered" evidence="1">
    <location>
        <begin position="1"/>
        <end position="20"/>
    </location>
</feature>
<dbReference type="GeneID" id="116305683"/>
<evidence type="ECO:0000256" key="1">
    <source>
        <dbReference type="SAM" id="MobiDB-lite"/>
    </source>
</evidence>
<dbReference type="Proteomes" id="UP000515163">
    <property type="component" value="Unplaced"/>
</dbReference>
<dbReference type="Pfam" id="PF11467">
    <property type="entry name" value="LEDGF"/>
    <property type="match status" value="1"/>
</dbReference>
<gene>
    <name evidence="4" type="primary">LOC116305683</name>
</gene>
<organism evidence="3 4">
    <name type="scientific">Actinia tenebrosa</name>
    <name type="common">Australian red waratah sea anemone</name>
    <dbReference type="NCBI Taxonomy" id="6105"/>
    <lineage>
        <taxon>Eukaryota</taxon>
        <taxon>Metazoa</taxon>
        <taxon>Cnidaria</taxon>
        <taxon>Anthozoa</taxon>
        <taxon>Hexacorallia</taxon>
        <taxon>Actiniaria</taxon>
        <taxon>Actiniidae</taxon>
        <taxon>Actinia</taxon>
    </lineage>
</organism>
<dbReference type="InterPro" id="IPR036218">
    <property type="entry name" value="HIVI-bd_sf"/>
</dbReference>
<dbReference type="InterPro" id="IPR035441">
    <property type="entry name" value="TFIIS/LEDGF_dom_sf"/>
</dbReference>
<dbReference type="OrthoDB" id="62853at2759"/>
<dbReference type="RefSeq" id="XP_031571507.1">
    <property type="nucleotide sequence ID" value="XM_031715647.1"/>
</dbReference>
<dbReference type="SUPFAM" id="SSF140576">
    <property type="entry name" value="HIV integrase-binding domain"/>
    <property type="match status" value="1"/>
</dbReference>
<reference evidence="4" key="1">
    <citation type="submission" date="2025-08" db="UniProtKB">
        <authorList>
            <consortium name="RefSeq"/>
        </authorList>
    </citation>
    <scope>IDENTIFICATION</scope>
    <source>
        <tissue evidence="4">Tentacle</tissue>
    </source>
</reference>
<dbReference type="KEGG" id="aten:116305683"/>
<evidence type="ECO:0000259" key="2">
    <source>
        <dbReference type="Pfam" id="PF11467"/>
    </source>
</evidence>
<feature type="compositionally biased region" description="Polar residues" evidence="1">
    <location>
        <begin position="197"/>
        <end position="208"/>
    </location>
</feature>
<dbReference type="InParanoid" id="A0A6P8IWQ8"/>